<feature type="compositionally biased region" description="Basic and acidic residues" evidence="1">
    <location>
        <begin position="311"/>
        <end position="322"/>
    </location>
</feature>
<keyword evidence="3" id="KW-1185">Reference proteome</keyword>
<gene>
    <name evidence="2" type="ORF">KFL_000030190</name>
</gene>
<accession>A0A1Y1HH27</accession>
<dbReference type="Proteomes" id="UP000054558">
    <property type="component" value="Unassembled WGS sequence"/>
</dbReference>
<proteinExistence type="predicted"/>
<evidence type="ECO:0000256" key="1">
    <source>
        <dbReference type="SAM" id="MobiDB-lite"/>
    </source>
</evidence>
<protein>
    <submittedName>
        <fullName evidence="2">Uncharacterized protein</fullName>
    </submittedName>
</protein>
<feature type="compositionally biased region" description="Basic and acidic residues" evidence="1">
    <location>
        <begin position="492"/>
        <end position="506"/>
    </location>
</feature>
<dbReference type="EMBL" id="DF236952">
    <property type="protein sequence ID" value="GAQ77740.1"/>
    <property type="molecule type" value="Genomic_DNA"/>
</dbReference>
<name>A0A1Y1HH27_KLENI</name>
<feature type="region of interest" description="Disordered" evidence="1">
    <location>
        <begin position="363"/>
        <end position="390"/>
    </location>
</feature>
<feature type="region of interest" description="Disordered" evidence="1">
    <location>
        <begin position="311"/>
        <end position="351"/>
    </location>
</feature>
<evidence type="ECO:0000313" key="3">
    <source>
        <dbReference type="Proteomes" id="UP000054558"/>
    </source>
</evidence>
<feature type="region of interest" description="Disordered" evidence="1">
    <location>
        <begin position="475"/>
        <end position="544"/>
    </location>
</feature>
<evidence type="ECO:0000313" key="2">
    <source>
        <dbReference type="EMBL" id="GAQ77740.1"/>
    </source>
</evidence>
<organism evidence="2 3">
    <name type="scientific">Klebsormidium nitens</name>
    <name type="common">Green alga</name>
    <name type="synonym">Ulothrix nitens</name>
    <dbReference type="NCBI Taxonomy" id="105231"/>
    <lineage>
        <taxon>Eukaryota</taxon>
        <taxon>Viridiplantae</taxon>
        <taxon>Streptophyta</taxon>
        <taxon>Klebsormidiophyceae</taxon>
        <taxon>Klebsormidiales</taxon>
        <taxon>Klebsormidiaceae</taxon>
        <taxon>Klebsormidium</taxon>
    </lineage>
</organism>
<dbReference type="AlphaFoldDB" id="A0A1Y1HH27"/>
<reference evidence="2 3" key="1">
    <citation type="journal article" date="2014" name="Nat. Commun.">
        <title>Klebsormidium flaccidum genome reveals primary factors for plant terrestrial adaptation.</title>
        <authorList>
            <person name="Hori K."/>
            <person name="Maruyama F."/>
            <person name="Fujisawa T."/>
            <person name="Togashi T."/>
            <person name="Yamamoto N."/>
            <person name="Seo M."/>
            <person name="Sato S."/>
            <person name="Yamada T."/>
            <person name="Mori H."/>
            <person name="Tajima N."/>
            <person name="Moriyama T."/>
            <person name="Ikeuchi M."/>
            <person name="Watanabe M."/>
            <person name="Wada H."/>
            <person name="Kobayashi K."/>
            <person name="Saito M."/>
            <person name="Masuda T."/>
            <person name="Sasaki-Sekimoto Y."/>
            <person name="Mashiguchi K."/>
            <person name="Awai K."/>
            <person name="Shimojima M."/>
            <person name="Masuda S."/>
            <person name="Iwai M."/>
            <person name="Nobusawa T."/>
            <person name="Narise T."/>
            <person name="Kondo S."/>
            <person name="Saito H."/>
            <person name="Sato R."/>
            <person name="Murakawa M."/>
            <person name="Ihara Y."/>
            <person name="Oshima-Yamada Y."/>
            <person name="Ohtaka K."/>
            <person name="Satoh M."/>
            <person name="Sonobe K."/>
            <person name="Ishii M."/>
            <person name="Ohtani R."/>
            <person name="Kanamori-Sato M."/>
            <person name="Honoki R."/>
            <person name="Miyazaki D."/>
            <person name="Mochizuki H."/>
            <person name="Umetsu J."/>
            <person name="Higashi K."/>
            <person name="Shibata D."/>
            <person name="Kamiya Y."/>
            <person name="Sato N."/>
            <person name="Nakamura Y."/>
            <person name="Tabata S."/>
            <person name="Ida S."/>
            <person name="Kurokawa K."/>
            <person name="Ohta H."/>
        </authorList>
    </citation>
    <scope>NUCLEOTIDE SEQUENCE [LARGE SCALE GENOMIC DNA]</scope>
    <source>
        <strain evidence="2 3">NIES-2285</strain>
    </source>
</reference>
<sequence>MLARKFRAVYTEVVAFESRLFASKSDRQGRKIVFRVAQKGFFNSTSADVPTEDEESPAVPLVAHRRKFRPPPFSHGTERPRAQSSELLTMPSLESFEEHFGGGPAQLYPDRHKETSAVINGRLKAFGISSDGRTHQDGLVVEHMGKSLKEPPFADSQAWKETTFPPQNGDSHSDFMRSSIQRGHAGSVGLHIPSGTEGAPEDPEVELADLLDAIPEPPCLPGAFSHPAHIRQGHELAGIGAAFAAMPEEGVHESEEEMGRAGRFSCRDMPGFGGHPNIRWQKNPGRRAGLGLGENADYPLYGAFSDGGLRHEPGARREESAGCKELIPFGDPLDAERMQRTGGFEGDSEELSFRPRGLLSWNEAETLPPELESERNEDPVLSAGRNEADSGGMEVEQKCGARLAVLGEALMCSVCAFGVKLSPEEELYRVVKALEYNPETCEHKICPFFEDPKTGAFWADLSKFETRILQHTEFDEFGNPPESVYPQRKKRKDGERKRGRGAEGRSNRNGNGIDEWPPEHVGRSPRMVRGVETKGGGVNTFRKRAPVEPPSFSFEEHARALELAPSGFRFVIETEPAPSALTLHGCQRHLFGIPPEPVDGSGTRLFHNLPVGPHPPLPSDSPTTTLLKSFFSSPRETAPGGYVSPGETPPGSFSSPRGIPPGGLTVLLFGALDESFGVQLESLGCGIRRYVCVGTDPACHVAVREWWRHYNPSAEAGLKFYADPRDLSAAEIAGLLADGPIDLVVAKDVPASANGNGTFNGGLVGGGEIGGCGFDERSGMPFDGIRAEGEPEAESDEDFSGLFIEFLRILDCIEPLQLVRRG</sequence>